<accession>A0ABU9B877</accession>
<sequence length="313" mass="32285">MAWCLLGAGWIAQAQPADAGATAASTARIAAAQAAPRATAAATRAAVHPSAPTGMSPSQTGADPGPSWSALTPQQRAALAPLQKEWPSIEARPRSKWLELARRMTAMSAPERERIQARMAEWARLTPSQRLQARLNFLDAQQLSPSERQARWEAYQALPSEQREALEARGQQAKQAAASAARTPARGAASGVALRPPVASASAASAARTRQLVSVEPTAPAVLRSPQGATTLPLNAAPKPPAHQAGPGRPPLVRDPQAVDPKTLLPRRGPQAPPALASAALPPATQTVSSMAGVAPPVPTPSPAAVSASAPRP</sequence>
<evidence type="ECO:0000313" key="4">
    <source>
        <dbReference type="Proteomes" id="UP001368500"/>
    </source>
</evidence>
<dbReference type="RefSeq" id="WP_341373879.1">
    <property type="nucleotide sequence ID" value="NZ_JBBUTF010000007.1"/>
</dbReference>
<comment type="caution">
    <text evidence="3">The sequence shown here is derived from an EMBL/GenBank/DDBJ whole genome shotgun (WGS) entry which is preliminary data.</text>
</comment>
<feature type="region of interest" description="Disordered" evidence="1">
    <location>
        <begin position="218"/>
        <end position="313"/>
    </location>
</feature>
<keyword evidence="2" id="KW-0732">Signal</keyword>
<dbReference type="Pfam" id="PF11304">
    <property type="entry name" value="DUF3106"/>
    <property type="match status" value="1"/>
</dbReference>
<evidence type="ECO:0000313" key="3">
    <source>
        <dbReference type="EMBL" id="MEK8026093.1"/>
    </source>
</evidence>
<proteinExistence type="predicted"/>
<feature type="region of interest" description="Disordered" evidence="1">
    <location>
        <begin position="41"/>
        <end position="69"/>
    </location>
</feature>
<reference evidence="3 4" key="1">
    <citation type="submission" date="2024-04" db="EMBL/GenBank/DDBJ databases">
        <title>Novel species of the genus Ideonella isolated from streams.</title>
        <authorList>
            <person name="Lu H."/>
        </authorList>
    </citation>
    <scope>NUCLEOTIDE SEQUENCE [LARGE SCALE GENOMIC DNA]</scope>
    <source>
        <strain evidence="3 4">BYS139W</strain>
    </source>
</reference>
<evidence type="ECO:0000256" key="1">
    <source>
        <dbReference type="SAM" id="MobiDB-lite"/>
    </source>
</evidence>
<keyword evidence="4" id="KW-1185">Reference proteome</keyword>
<feature type="region of interest" description="Disordered" evidence="1">
    <location>
        <begin position="163"/>
        <end position="182"/>
    </location>
</feature>
<name>A0ABU9B877_9BURK</name>
<feature type="compositionally biased region" description="Low complexity" evidence="1">
    <location>
        <begin position="274"/>
        <end position="295"/>
    </location>
</feature>
<organism evidence="3 4">
    <name type="scientific">Pseudaquabacterium rugosum</name>
    <dbReference type="NCBI Taxonomy" id="2984194"/>
    <lineage>
        <taxon>Bacteria</taxon>
        <taxon>Pseudomonadati</taxon>
        <taxon>Pseudomonadota</taxon>
        <taxon>Betaproteobacteria</taxon>
        <taxon>Burkholderiales</taxon>
        <taxon>Sphaerotilaceae</taxon>
        <taxon>Pseudaquabacterium</taxon>
    </lineage>
</organism>
<feature type="compositionally biased region" description="Low complexity" evidence="1">
    <location>
        <begin position="168"/>
        <end position="182"/>
    </location>
</feature>
<dbReference type="InterPro" id="IPR021455">
    <property type="entry name" value="DUF3106"/>
</dbReference>
<dbReference type="Proteomes" id="UP001368500">
    <property type="component" value="Unassembled WGS sequence"/>
</dbReference>
<dbReference type="EMBL" id="JBBUTF010000007">
    <property type="protein sequence ID" value="MEK8026093.1"/>
    <property type="molecule type" value="Genomic_DNA"/>
</dbReference>
<feature type="chain" id="PRO_5046473878" evidence="2">
    <location>
        <begin position="20"/>
        <end position="313"/>
    </location>
</feature>
<feature type="compositionally biased region" description="Low complexity" evidence="1">
    <location>
        <begin position="303"/>
        <end position="313"/>
    </location>
</feature>
<protein>
    <submittedName>
        <fullName evidence="3">DUF3106 domain-containing protein</fullName>
    </submittedName>
</protein>
<gene>
    <name evidence="3" type="ORF">AACH11_08975</name>
</gene>
<feature type="signal peptide" evidence="2">
    <location>
        <begin position="1"/>
        <end position="19"/>
    </location>
</feature>
<evidence type="ECO:0000256" key="2">
    <source>
        <dbReference type="SAM" id="SignalP"/>
    </source>
</evidence>